<dbReference type="Proteomes" id="UP000015106">
    <property type="component" value="Chromosome 6"/>
</dbReference>
<accession>A0A8R7V5X8</accession>
<keyword evidence="2" id="KW-1185">Reference proteome</keyword>
<dbReference type="EnsemblPlants" id="TuG1812G0700003516.01.T01">
    <property type="protein sequence ID" value="TuG1812G0700003516.01.T01"/>
    <property type="gene ID" value="TuG1812G0700003516.01"/>
</dbReference>
<reference evidence="1" key="2">
    <citation type="submission" date="2018-03" db="EMBL/GenBank/DDBJ databases">
        <title>The Triticum urartu genome reveals the dynamic nature of wheat genome evolution.</title>
        <authorList>
            <person name="Ling H."/>
            <person name="Ma B."/>
            <person name="Shi X."/>
            <person name="Liu H."/>
            <person name="Dong L."/>
            <person name="Sun H."/>
            <person name="Cao Y."/>
            <person name="Gao Q."/>
            <person name="Zheng S."/>
            <person name="Li Y."/>
            <person name="Yu Y."/>
            <person name="Du H."/>
            <person name="Qi M."/>
            <person name="Li Y."/>
            <person name="Yu H."/>
            <person name="Cui Y."/>
            <person name="Wang N."/>
            <person name="Chen C."/>
            <person name="Wu H."/>
            <person name="Zhao Y."/>
            <person name="Zhang J."/>
            <person name="Li Y."/>
            <person name="Zhou W."/>
            <person name="Zhang B."/>
            <person name="Hu W."/>
            <person name="Eijk M."/>
            <person name="Tang J."/>
            <person name="Witsenboer H."/>
            <person name="Zhao S."/>
            <person name="Li Z."/>
            <person name="Zhang A."/>
            <person name="Wang D."/>
            <person name="Liang C."/>
        </authorList>
    </citation>
    <scope>NUCLEOTIDE SEQUENCE [LARGE SCALE GENOMIC DNA]</scope>
    <source>
        <strain evidence="1">cv. G1812</strain>
    </source>
</reference>
<evidence type="ECO:0000313" key="1">
    <source>
        <dbReference type="EnsemblPlants" id="TuG1812G0700003516.01.T01"/>
    </source>
</evidence>
<evidence type="ECO:0000313" key="2">
    <source>
        <dbReference type="Proteomes" id="UP000015106"/>
    </source>
</evidence>
<proteinExistence type="predicted"/>
<sequence>MDSSTTLEELANENCFLVAIEGIRSLGSLWSLVLFVNSSMESLQLHWCMTLECLEIHYRSALISLEGLRSLLNLKHLEIRGSPALGSLTSSESYGPIEGISSHNYELFHALESLEVHDLSPLNTSCKGLTCL</sequence>
<reference evidence="1" key="3">
    <citation type="submission" date="2022-06" db="UniProtKB">
        <authorList>
            <consortium name="EnsemblPlants"/>
        </authorList>
    </citation>
    <scope>IDENTIFICATION</scope>
</reference>
<reference evidence="2" key="1">
    <citation type="journal article" date="2013" name="Nature">
        <title>Draft genome of the wheat A-genome progenitor Triticum urartu.</title>
        <authorList>
            <person name="Ling H.Q."/>
            <person name="Zhao S."/>
            <person name="Liu D."/>
            <person name="Wang J."/>
            <person name="Sun H."/>
            <person name="Zhang C."/>
            <person name="Fan H."/>
            <person name="Li D."/>
            <person name="Dong L."/>
            <person name="Tao Y."/>
            <person name="Gao C."/>
            <person name="Wu H."/>
            <person name="Li Y."/>
            <person name="Cui Y."/>
            <person name="Guo X."/>
            <person name="Zheng S."/>
            <person name="Wang B."/>
            <person name="Yu K."/>
            <person name="Liang Q."/>
            <person name="Yang W."/>
            <person name="Lou X."/>
            <person name="Chen J."/>
            <person name="Feng M."/>
            <person name="Jian J."/>
            <person name="Zhang X."/>
            <person name="Luo G."/>
            <person name="Jiang Y."/>
            <person name="Liu J."/>
            <person name="Wang Z."/>
            <person name="Sha Y."/>
            <person name="Zhang B."/>
            <person name="Wu H."/>
            <person name="Tang D."/>
            <person name="Shen Q."/>
            <person name="Xue P."/>
            <person name="Zou S."/>
            <person name="Wang X."/>
            <person name="Liu X."/>
            <person name="Wang F."/>
            <person name="Yang Y."/>
            <person name="An X."/>
            <person name="Dong Z."/>
            <person name="Zhang K."/>
            <person name="Zhang X."/>
            <person name="Luo M.C."/>
            <person name="Dvorak J."/>
            <person name="Tong Y."/>
            <person name="Wang J."/>
            <person name="Yang H."/>
            <person name="Li Z."/>
            <person name="Wang D."/>
            <person name="Zhang A."/>
            <person name="Wang J."/>
        </authorList>
    </citation>
    <scope>NUCLEOTIDE SEQUENCE</scope>
    <source>
        <strain evidence="2">cv. G1812</strain>
    </source>
</reference>
<dbReference type="AlphaFoldDB" id="A0A8R7V5X8"/>
<protein>
    <submittedName>
        <fullName evidence="1">Uncharacterized protein</fullName>
    </submittedName>
</protein>
<organism evidence="1 2">
    <name type="scientific">Triticum urartu</name>
    <name type="common">Red wild einkorn</name>
    <name type="synonym">Crithodium urartu</name>
    <dbReference type="NCBI Taxonomy" id="4572"/>
    <lineage>
        <taxon>Eukaryota</taxon>
        <taxon>Viridiplantae</taxon>
        <taxon>Streptophyta</taxon>
        <taxon>Embryophyta</taxon>
        <taxon>Tracheophyta</taxon>
        <taxon>Spermatophyta</taxon>
        <taxon>Magnoliopsida</taxon>
        <taxon>Liliopsida</taxon>
        <taxon>Poales</taxon>
        <taxon>Poaceae</taxon>
        <taxon>BOP clade</taxon>
        <taxon>Pooideae</taxon>
        <taxon>Triticodae</taxon>
        <taxon>Triticeae</taxon>
        <taxon>Triticinae</taxon>
        <taxon>Triticum</taxon>
    </lineage>
</organism>
<dbReference type="Gramene" id="TuG1812G0700003516.01.T01">
    <property type="protein sequence ID" value="TuG1812G0700003516.01.T01"/>
    <property type="gene ID" value="TuG1812G0700003516.01"/>
</dbReference>
<name>A0A8R7V5X8_TRIUA</name>
<dbReference type="SUPFAM" id="SSF52058">
    <property type="entry name" value="L domain-like"/>
    <property type="match status" value="1"/>
</dbReference>